<dbReference type="OrthoDB" id="5877028at2759"/>
<feature type="compositionally biased region" description="Low complexity" evidence="4">
    <location>
        <begin position="316"/>
        <end position="325"/>
    </location>
</feature>
<dbReference type="EMBL" id="GL996527">
    <property type="protein sequence ID" value="EGV62453.1"/>
    <property type="molecule type" value="Genomic_DNA"/>
</dbReference>
<dbReference type="PANTHER" id="PTHR10921">
    <property type="entry name" value="NUCLEAR DISTRIBUTION PROTEIN NUDE HOMOLOG 1"/>
    <property type="match status" value="1"/>
</dbReference>
<keyword evidence="2 3" id="KW-0175">Coiled coil</keyword>
<dbReference type="GO" id="GO:0007020">
    <property type="term" value="P:microtubule nucleation"/>
    <property type="evidence" value="ECO:0007669"/>
    <property type="project" value="TreeGrafter"/>
</dbReference>
<dbReference type="GO" id="GO:0007059">
    <property type="term" value="P:chromosome segregation"/>
    <property type="evidence" value="ECO:0007669"/>
    <property type="project" value="TreeGrafter"/>
</dbReference>
<evidence type="ECO:0000256" key="3">
    <source>
        <dbReference type="SAM" id="Coils"/>
    </source>
</evidence>
<evidence type="ECO:0000313" key="6">
    <source>
        <dbReference type="Proteomes" id="UP000000707"/>
    </source>
</evidence>
<dbReference type="GO" id="GO:0051642">
    <property type="term" value="P:centrosome localization"/>
    <property type="evidence" value="ECO:0007669"/>
    <property type="project" value="TreeGrafter"/>
</dbReference>
<keyword evidence="6" id="KW-1185">Reference proteome</keyword>
<dbReference type="AlphaFoldDB" id="G3B935"/>
<accession>G3B935</accession>
<dbReference type="InterPro" id="IPR033494">
    <property type="entry name" value="NUDE"/>
</dbReference>
<evidence type="ECO:0008006" key="7">
    <source>
        <dbReference type="Google" id="ProtNLM"/>
    </source>
</evidence>
<dbReference type="GO" id="GO:0047496">
    <property type="term" value="P:vesicle transport along microtubule"/>
    <property type="evidence" value="ECO:0007669"/>
    <property type="project" value="TreeGrafter"/>
</dbReference>
<dbReference type="PANTHER" id="PTHR10921:SF1">
    <property type="entry name" value="NUCLEAR DISTRIBUTION PROTEIN NUDE HOMOLOG"/>
    <property type="match status" value="1"/>
</dbReference>
<sequence>MCRSGWTLFHWSKDEIVNRVLELEHELQEFQDSSKDLEKALEDELQNLEEENARVSKDDAIKTETIKELNLKIKSLKTEINELNDKHNDEKRAFETEIMAMKQQLVEVEITNDNMESKDRLISNKLESLNSFNMELLEKIALLENDLYLEKKINTEKNLHIINYENTISDLKGKILFLEKKQSSNDDHDITEVDVSYLSMKDVLNAGPPVSPYVNNIGMKKSDSLKKLHDLSMRSEGLSHKFKNLRRDSLYLKSPPTKSPSTTQLSNHLHITKSTHDILKMNQTSNDPVQFEKSKTSKNLTQMLYKESGALETIAASPISSKPSANQGNGQVKEPSRKKKSKRSNILGGWFH</sequence>
<proteinExistence type="inferred from homology"/>
<evidence type="ECO:0000256" key="2">
    <source>
        <dbReference type="ARBA" id="ARBA00023054"/>
    </source>
</evidence>
<name>G3B935_CANTC</name>
<feature type="coiled-coil region" evidence="3">
    <location>
        <begin position="13"/>
        <end position="181"/>
    </location>
</feature>
<feature type="region of interest" description="Disordered" evidence="4">
    <location>
        <begin position="316"/>
        <end position="352"/>
    </location>
</feature>
<gene>
    <name evidence="5" type="ORF">CANTEDRAFT_131795</name>
</gene>
<dbReference type="GO" id="GO:0000132">
    <property type="term" value="P:establishment of mitotic spindle orientation"/>
    <property type="evidence" value="ECO:0007669"/>
    <property type="project" value="TreeGrafter"/>
</dbReference>
<comment type="similarity">
    <text evidence="1">Belongs to the nudE family.</text>
</comment>
<dbReference type="GO" id="GO:0005871">
    <property type="term" value="C:kinesin complex"/>
    <property type="evidence" value="ECO:0007669"/>
    <property type="project" value="TreeGrafter"/>
</dbReference>
<dbReference type="Proteomes" id="UP000000707">
    <property type="component" value="Unassembled WGS sequence"/>
</dbReference>
<organism evidence="6">
    <name type="scientific">Candida tenuis (strain ATCC 10573 / BCRC 21748 / CBS 615 / JCM 9827 / NBRC 10315 / NRRL Y-1498 / VKM Y-70)</name>
    <name type="common">Yeast</name>
    <name type="synonym">Yamadazyma tenuis</name>
    <dbReference type="NCBI Taxonomy" id="590646"/>
    <lineage>
        <taxon>Eukaryota</taxon>
        <taxon>Fungi</taxon>
        <taxon>Dikarya</taxon>
        <taxon>Ascomycota</taxon>
        <taxon>Saccharomycotina</taxon>
        <taxon>Pichiomycetes</taxon>
        <taxon>Debaryomycetaceae</taxon>
        <taxon>Yamadazyma</taxon>
    </lineage>
</organism>
<dbReference type="Gene3D" id="6.10.250.1080">
    <property type="match status" value="1"/>
</dbReference>
<evidence type="ECO:0000313" key="5">
    <source>
        <dbReference type="EMBL" id="EGV62453.1"/>
    </source>
</evidence>
<dbReference type="GO" id="GO:0008017">
    <property type="term" value="F:microtubule binding"/>
    <property type="evidence" value="ECO:0007669"/>
    <property type="project" value="InterPro"/>
</dbReference>
<evidence type="ECO:0000256" key="4">
    <source>
        <dbReference type="SAM" id="MobiDB-lite"/>
    </source>
</evidence>
<dbReference type="GO" id="GO:0000776">
    <property type="term" value="C:kinetochore"/>
    <property type="evidence" value="ECO:0007669"/>
    <property type="project" value="TreeGrafter"/>
</dbReference>
<protein>
    <recommendedName>
        <fullName evidence="7">NUDE domain-containing protein</fullName>
    </recommendedName>
</protein>
<evidence type="ECO:0000256" key="1">
    <source>
        <dbReference type="ARBA" id="ARBA00007429"/>
    </source>
</evidence>
<reference evidence="5 6" key="1">
    <citation type="journal article" date="2011" name="Proc. Natl. Acad. Sci. U.S.A.">
        <title>Comparative genomics of xylose-fermenting fungi for enhanced biofuel production.</title>
        <authorList>
            <person name="Wohlbach D.J."/>
            <person name="Kuo A."/>
            <person name="Sato T.K."/>
            <person name="Potts K.M."/>
            <person name="Salamov A.A."/>
            <person name="LaButti K.M."/>
            <person name="Sun H."/>
            <person name="Clum A."/>
            <person name="Pangilinan J.L."/>
            <person name="Lindquist E.A."/>
            <person name="Lucas S."/>
            <person name="Lapidus A."/>
            <person name="Jin M."/>
            <person name="Gunawan C."/>
            <person name="Balan V."/>
            <person name="Dale B.E."/>
            <person name="Jeffries T.W."/>
            <person name="Zinkel R."/>
            <person name="Barry K.W."/>
            <person name="Grigoriev I.V."/>
            <person name="Gasch A.P."/>
        </authorList>
    </citation>
    <scope>NUCLEOTIDE SEQUENCE [LARGE SCALE GENOMIC DNA]</scope>
    <source>
        <strain evidence="6">ATCC 10573 / BCRC 21748 / CBS 615 / JCM 9827 / NBRC 10315 / NRRL Y-1498 / VKM Y-70</strain>
    </source>
</reference>